<dbReference type="RefSeq" id="WP_162656528.1">
    <property type="nucleotide sequence ID" value="NZ_LR593887.1"/>
</dbReference>
<accession>A0A6C2YIF4</accession>
<sequence length="157" mass="16460">MRMICFRLAAIALLALFGAANSASAQQVPVAPAAPAPVMQAPVMQAPVMHAPHMEGGACETCGQVAAPAKKGLFAGVFSRKSSSAAAPACGCKDVQPNGQCTTGCEPFQNEGCSTFHKEMRFLFGGCRSFFGCPQSPYGNAPRPVTTPCEYGTFHRW</sequence>
<evidence type="ECO:0000313" key="2">
    <source>
        <dbReference type="EMBL" id="VIP01310.1"/>
    </source>
</evidence>
<dbReference type="EMBL" id="LR586016">
    <property type="protein sequence ID" value="VIP01310.1"/>
    <property type="molecule type" value="Genomic_DNA"/>
</dbReference>
<reference evidence="2" key="1">
    <citation type="submission" date="2019-04" db="EMBL/GenBank/DDBJ databases">
        <authorList>
            <consortium name="Science for Life Laboratories"/>
        </authorList>
    </citation>
    <scope>NUCLEOTIDE SEQUENCE</scope>
    <source>
        <strain evidence="2">MBLW1</strain>
    </source>
</reference>
<feature type="chain" id="PRO_5036172691" evidence="1">
    <location>
        <begin position="26"/>
        <end position="157"/>
    </location>
</feature>
<dbReference type="Proteomes" id="UP000464378">
    <property type="component" value="Chromosome"/>
</dbReference>
<feature type="signal peptide" evidence="1">
    <location>
        <begin position="1"/>
        <end position="25"/>
    </location>
</feature>
<name>A0A6C2YIF4_9BACT</name>
<keyword evidence="3" id="KW-1185">Reference proteome</keyword>
<dbReference type="KEGG" id="tim:GMBLW1_26500"/>
<dbReference type="AlphaFoldDB" id="A0A6C2YIF4"/>
<proteinExistence type="predicted"/>
<keyword evidence="1" id="KW-0732">Signal</keyword>
<dbReference type="EMBL" id="LR593887">
    <property type="protein sequence ID" value="VTR98046.1"/>
    <property type="molecule type" value="Genomic_DNA"/>
</dbReference>
<organism evidence="2">
    <name type="scientific">Tuwongella immobilis</name>
    <dbReference type="NCBI Taxonomy" id="692036"/>
    <lineage>
        <taxon>Bacteria</taxon>
        <taxon>Pseudomonadati</taxon>
        <taxon>Planctomycetota</taxon>
        <taxon>Planctomycetia</taxon>
        <taxon>Gemmatales</taxon>
        <taxon>Gemmataceae</taxon>
        <taxon>Tuwongella</taxon>
    </lineage>
</organism>
<evidence type="ECO:0000256" key="1">
    <source>
        <dbReference type="SAM" id="SignalP"/>
    </source>
</evidence>
<gene>
    <name evidence="2" type="ORF">GMBLW1_26500</name>
</gene>
<protein>
    <submittedName>
        <fullName evidence="2">Uncharacterized protein</fullName>
    </submittedName>
</protein>
<evidence type="ECO:0000313" key="3">
    <source>
        <dbReference type="Proteomes" id="UP000464378"/>
    </source>
</evidence>
<dbReference type="InParanoid" id="A0A6C2YIF4"/>